<dbReference type="SUPFAM" id="SSF47923">
    <property type="entry name" value="Ypt/Rab-GAP domain of gyp1p"/>
    <property type="match status" value="2"/>
</dbReference>
<keyword evidence="1" id="KW-0343">GTPase activation</keyword>
<dbReference type="Pfam" id="PF00566">
    <property type="entry name" value="RabGAP-TBC"/>
    <property type="match status" value="1"/>
</dbReference>
<dbReference type="PANTHER" id="PTHR20913:SF7">
    <property type="entry name" value="RE60063P"/>
    <property type="match status" value="1"/>
</dbReference>
<dbReference type="PANTHER" id="PTHR20913">
    <property type="entry name" value="TBC1 DOMAIN FAMILY MEMBER 20/GTPASE"/>
    <property type="match status" value="1"/>
</dbReference>
<keyword evidence="2" id="KW-0812">Transmembrane</keyword>
<dbReference type="Gene3D" id="1.10.8.1310">
    <property type="match status" value="1"/>
</dbReference>
<keyword evidence="5" id="KW-1185">Reference proteome</keyword>
<dbReference type="SMART" id="SM00164">
    <property type="entry name" value="TBC"/>
    <property type="match status" value="1"/>
</dbReference>
<dbReference type="GO" id="GO:0006888">
    <property type="term" value="P:endoplasmic reticulum to Golgi vesicle-mediated transport"/>
    <property type="evidence" value="ECO:0007669"/>
    <property type="project" value="TreeGrafter"/>
</dbReference>
<evidence type="ECO:0000256" key="2">
    <source>
        <dbReference type="SAM" id="Phobius"/>
    </source>
</evidence>
<gene>
    <name evidence="4" type="ORF">HKI87_15g79980</name>
</gene>
<dbReference type="InterPro" id="IPR045913">
    <property type="entry name" value="TBC20/Gyp8-like"/>
</dbReference>
<dbReference type="InterPro" id="IPR035969">
    <property type="entry name" value="Rab-GAP_TBC_sf"/>
</dbReference>
<organism evidence="4 5">
    <name type="scientific">Chloropicon roscoffensis</name>
    <dbReference type="NCBI Taxonomy" id="1461544"/>
    <lineage>
        <taxon>Eukaryota</taxon>
        <taxon>Viridiplantae</taxon>
        <taxon>Chlorophyta</taxon>
        <taxon>Chloropicophyceae</taxon>
        <taxon>Chloropicales</taxon>
        <taxon>Chloropicaceae</taxon>
        <taxon>Chloropicon</taxon>
    </lineage>
</organism>
<dbReference type="GO" id="GO:0005789">
    <property type="term" value="C:endoplasmic reticulum membrane"/>
    <property type="evidence" value="ECO:0007669"/>
    <property type="project" value="TreeGrafter"/>
</dbReference>
<dbReference type="EMBL" id="CP151515">
    <property type="protein sequence ID" value="WZN66431.1"/>
    <property type="molecule type" value="Genomic_DNA"/>
</dbReference>
<dbReference type="InterPro" id="IPR000195">
    <property type="entry name" value="Rab-GAP-TBC_dom"/>
</dbReference>
<evidence type="ECO:0000259" key="3">
    <source>
        <dbReference type="PROSITE" id="PS50086"/>
    </source>
</evidence>
<protein>
    <submittedName>
        <fullName evidence="4">Rab-GTPase-TBC domain-containing protein</fullName>
    </submittedName>
</protein>
<sequence>MGGRKKRKKKPSSGAGGGGASELVHELLVSGGRGDLKPLRQVAVVRGLGGNGIRKYAWPLLVGLGATAPGADVIAGEEGHHRDVQVVDVDVQRCLFRDADKRPALRRVLNACVCNEIDLETREQGVYYYQGLHDIASVILLVVGDEEATLAILARLVKDQLKDCTRSDLVPVLESLELVFDLLRALDPELHDHIRSSGVPCHFALSWRLTWFSHDTQTPAQCSRLFDAFMASPPLFPLYVGACAIASRRELVMNTESDFATMHTLLSSINSGGVGSISEGDIRRALQLYKSAPPERLVAGSRGKGKGGMGYLKYLRTLGSAGGWGGDEADGDGGGGKAGRRQYAWAWSAMLGFSGLAAVTTATAAITSIVAFWDGNLEFQLV</sequence>
<feature type="domain" description="Rab-GAP TBC" evidence="3">
    <location>
        <begin position="48"/>
        <end position="233"/>
    </location>
</feature>
<proteinExistence type="predicted"/>
<evidence type="ECO:0000313" key="5">
    <source>
        <dbReference type="Proteomes" id="UP001472866"/>
    </source>
</evidence>
<accession>A0AAX4PJX9</accession>
<evidence type="ECO:0000313" key="4">
    <source>
        <dbReference type="EMBL" id="WZN66431.1"/>
    </source>
</evidence>
<dbReference type="Gene3D" id="1.10.472.80">
    <property type="entry name" value="Ypt/Rab-GAP domain of gyp1p, domain 3"/>
    <property type="match status" value="1"/>
</dbReference>
<keyword evidence="2" id="KW-0472">Membrane</keyword>
<name>A0AAX4PJX9_9CHLO</name>
<dbReference type="PROSITE" id="PS50086">
    <property type="entry name" value="TBC_RABGAP"/>
    <property type="match status" value="1"/>
</dbReference>
<evidence type="ECO:0000256" key="1">
    <source>
        <dbReference type="ARBA" id="ARBA00022468"/>
    </source>
</evidence>
<feature type="transmembrane region" description="Helical" evidence="2">
    <location>
        <begin position="345"/>
        <end position="373"/>
    </location>
</feature>
<keyword evidence="2" id="KW-1133">Transmembrane helix</keyword>
<dbReference type="Proteomes" id="UP001472866">
    <property type="component" value="Chromosome 15"/>
</dbReference>
<dbReference type="GO" id="GO:0005096">
    <property type="term" value="F:GTPase activator activity"/>
    <property type="evidence" value="ECO:0007669"/>
    <property type="project" value="UniProtKB-KW"/>
</dbReference>
<dbReference type="AlphaFoldDB" id="A0AAX4PJX9"/>
<reference evidence="4 5" key="1">
    <citation type="submission" date="2024-03" db="EMBL/GenBank/DDBJ databases">
        <title>Complete genome sequence of the green alga Chloropicon roscoffensis RCC1871.</title>
        <authorList>
            <person name="Lemieux C."/>
            <person name="Pombert J.-F."/>
            <person name="Otis C."/>
            <person name="Turmel M."/>
        </authorList>
    </citation>
    <scope>NUCLEOTIDE SEQUENCE [LARGE SCALE GENOMIC DNA]</scope>
    <source>
        <strain evidence="4 5">RCC1871</strain>
    </source>
</reference>